<evidence type="ECO:0000256" key="1">
    <source>
        <dbReference type="SAM" id="SignalP"/>
    </source>
</evidence>
<evidence type="ECO:0000313" key="3">
    <source>
        <dbReference type="Proteomes" id="UP000281084"/>
    </source>
</evidence>
<protein>
    <recommendedName>
        <fullName evidence="4">DUF2782 domain-containing protein</fullName>
    </recommendedName>
</protein>
<dbReference type="Proteomes" id="UP000281084">
    <property type="component" value="Unassembled WGS sequence"/>
</dbReference>
<evidence type="ECO:0008006" key="4">
    <source>
        <dbReference type="Google" id="ProtNLM"/>
    </source>
</evidence>
<dbReference type="EMBL" id="RAXZ01000008">
    <property type="protein sequence ID" value="RKG53046.1"/>
    <property type="molecule type" value="Genomic_DNA"/>
</dbReference>
<keyword evidence="1" id="KW-0732">Signal</keyword>
<feature type="signal peptide" evidence="1">
    <location>
        <begin position="1"/>
        <end position="19"/>
    </location>
</feature>
<dbReference type="AlphaFoldDB" id="A0A3A8G4X3"/>
<organism evidence="2 3">
    <name type="scientific">Acinetobacter cumulans</name>
    <dbReference type="NCBI Taxonomy" id="2136182"/>
    <lineage>
        <taxon>Bacteria</taxon>
        <taxon>Pseudomonadati</taxon>
        <taxon>Pseudomonadota</taxon>
        <taxon>Gammaproteobacteria</taxon>
        <taxon>Moraxellales</taxon>
        <taxon>Moraxellaceae</taxon>
        <taxon>Acinetobacter</taxon>
    </lineage>
</organism>
<evidence type="ECO:0000313" key="2">
    <source>
        <dbReference type="EMBL" id="RKG53046.1"/>
    </source>
</evidence>
<feature type="chain" id="PRO_5017424833" description="DUF2782 domain-containing protein" evidence="1">
    <location>
        <begin position="20"/>
        <end position="118"/>
    </location>
</feature>
<dbReference type="RefSeq" id="WP_120367445.1">
    <property type="nucleotide sequence ID" value="NZ_RAXZ01000008.1"/>
</dbReference>
<proteinExistence type="predicted"/>
<comment type="caution">
    <text evidence="2">The sequence shown here is derived from an EMBL/GenBank/DDBJ whole genome shotgun (WGS) entry which is preliminary data.</text>
</comment>
<sequence>MKKLLQPLMIAILAVPAFAYADSAQTTTPAKVQQALGATTAEVQVGTDGKVTVTSPRTGIRYTFDNPNRPIVMQTAAVTAANAANADRIVAENPALSSASQQNAKKSLLNEAAQLARN</sequence>
<reference evidence="2 3" key="1">
    <citation type="submission" date="2018-09" db="EMBL/GenBank/DDBJ databases">
        <title>The draft genome of Acinetobacter spp. strains.</title>
        <authorList>
            <person name="Qin J."/>
            <person name="Feng Y."/>
            <person name="Zong Z."/>
        </authorList>
    </citation>
    <scope>NUCLEOTIDE SEQUENCE [LARGE SCALE GENOMIC DNA]</scope>
    <source>
        <strain evidence="2 3">WCHAc060002</strain>
    </source>
</reference>
<accession>A0A3A8G4X3</accession>
<name>A0A3A8G4X3_9GAMM</name>
<gene>
    <name evidence="2" type="ORF">D7V64_08630</name>
</gene>